<name>A0A151T911_CAJCA</name>
<dbReference type="InterPro" id="IPR050796">
    <property type="entry name" value="SCF_F-box_component"/>
</dbReference>
<dbReference type="AlphaFoldDB" id="A0A151T911"/>
<protein>
    <submittedName>
        <fullName evidence="2">F-box/kelch-repeat protein At3g23880 family</fullName>
    </submittedName>
</protein>
<dbReference type="Pfam" id="PF00646">
    <property type="entry name" value="F-box"/>
    <property type="match status" value="1"/>
</dbReference>
<dbReference type="Gene3D" id="1.20.1280.50">
    <property type="match status" value="1"/>
</dbReference>
<keyword evidence="3" id="KW-1185">Reference proteome</keyword>
<dbReference type="SMART" id="SM00256">
    <property type="entry name" value="FBOX"/>
    <property type="match status" value="1"/>
</dbReference>
<dbReference type="NCBIfam" id="TIGR01640">
    <property type="entry name" value="F_box_assoc_1"/>
    <property type="match status" value="1"/>
</dbReference>
<dbReference type="Gramene" id="C.cajan_17540.t">
    <property type="protein sequence ID" value="C.cajan_17540.t.cds1"/>
    <property type="gene ID" value="C.cajan_17540"/>
</dbReference>
<dbReference type="OrthoDB" id="1418727at2759"/>
<dbReference type="InterPro" id="IPR017451">
    <property type="entry name" value="F-box-assoc_interact_dom"/>
</dbReference>
<dbReference type="InterPro" id="IPR036047">
    <property type="entry name" value="F-box-like_dom_sf"/>
</dbReference>
<dbReference type="SUPFAM" id="SSF81383">
    <property type="entry name" value="F-box domain"/>
    <property type="match status" value="1"/>
</dbReference>
<accession>A0A151T911</accession>
<gene>
    <name evidence="2" type="ORF">KK1_018060</name>
</gene>
<dbReference type="OMA" id="CMSENDD"/>
<evidence type="ECO:0000313" key="2">
    <source>
        <dbReference type="EMBL" id="KYP63484.1"/>
    </source>
</evidence>
<evidence type="ECO:0000259" key="1">
    <source>
        <dbReference type="SMART" id="SM00256"/>
    </source>
</evidence>
<dbReference type="STRING" id="3821.A0A151T911"/>
<dbReference type="CDD" id="cd22157">
    <property type="entry name" value="F-box_AtFBW1-like"/>
    <property type="match status" value="1"/>
</dbReference>
<feature type="domain" description="F-box" evidence="1">
    <location>
        <begin position="8"/>
        <end position="48"/>
    </location>
</feature>
<dbReference type="Proteomes" id="UP000075243">
    <property type="component" value="Chromosome 7"/>
</dbReference>
<sequence>MGSKKQFVSEEIVTEILSWAPAKSLLRFRAVCKSWNMLISNPSFVKLHLHRSATNDDLTRLQIIPKSQFHDLHDHNSRDVCQHVMCVKHSVVGSCNGLVCVVLENIEQCGVYLWNIAMRLRSQKSPPISFGEGFELESIRFGFGHDNLSDTYKVVALLLGVDSLEDTLEVVAKVYSTGDSCWRDLESFPNLNYIEHGIDDGVYVKGTLNWIGMVHYFTYEEVVIEADLVIVSLDLGKETCRPLFLPDGLGPTKPTLGVLRDTLCVWHDCNTHFIIWQMKEFRDNMSWIQLVNVSYFNLQIDPTPIHSMIPLHMSKNEDVLILSSVRGLEWVAILYNPRNHRLRRFPIPNHRNMVHFEPKVFTESLVIPC</sequence>
<evidence type="ECO:0000313" key="3">
    <source>
        <dbReference type="Proteomes" id="UP000075243"/>
    </source>
</evidence>
<dbReference type="PANTHER" id="PTHR31672">
    <property type="entry name" value="BNACNNG10540D PROTEIN"/>
    <property type="match status" value="1"/>
</dbReference>
<dbReference type="PANTHER" id="PTHR31672:SF13">
    <property type="entry name" value="F-BOX PROTEIN CPR30-LIKE"/>
    <property type="match status" value="1"/>
</dbReference>
<organism evidence="2 3">
    <name type="scientific">Cajanus cajan</name>
    <name type="common">Pigeon pea</name>
    <name type="synonym">Cajanus indicus</name>
    <dbReference type="NCBI Taxonomy" id="3821"/>
    <lineage>
        <taxon>Eukaryota</taxon>
        <taxon>Viridiplantae</taxon>
        <taxon>Streptophyta</taxon>
        <taxon>Embryophyta</taxon>
        <taxon>Tracheophyta</taxon>
        <taxon>Spermatophyta</taxon>
        <taxon>Magnoliopsida</taxon>
        <taxon>eudicotyledons</taxon>
        <taxon>Gunneridae</taxon>
        <taxon>Pentapetalae</taxon>
        <taxon>rosids</taxon>
        <taxon>fabids</taxon>
        <taxon>Fabales</taxon>
        <taxon>Fabaceae</taxon>
        <taxon>Papilionoideae</taxon>
        <taxon>50 kb inversion clade</taxon>
        <taxon>NPAAA clade</taxon>
        <taxon>indigoferoid/millettioid clade</taxon>
        <taxon>Phaseoleae</taxon>
        <taxon>Cajanus</taxon>
    </lineage>
</organism>
<dbReference type="InterPro" id="IPR001810">
    <property type="entry name" value="F-box_dom"/>
</dbReference>
<dbReference type="EMBL" id="CM003609">
    <property type="protein sequence ID" value="KYP63484.1"/>
    <property type="molecule type" value="Genomic_DNA"/>
</dbReference>
<reference evidence="2 3" key="1">
    <citation type="journal article" date="2012" name="Nat. Biotechnol.">
        <title>Draft genome sequence of pigeonpea (Cajanus cajan), an orphan legume crop of resource-poor farmers.</title>
        <authorList>
            <person name="Varshney R.K."/>
            <person name="Chen W."/>
            <person name="Li Y."/>
            <person name="Bharti A.K."/>
            <person name="Saxena R.K."/>
            <person name="Schlueter J.A."/>
            <person name="Donoghue M.T."/>
            <person name="Azam S."/>
            <person name="Fan G."/>
            <person name="Whaley A.M."/>
            <person name="Farmer A.D."/>
            <person name="Sheridan J."/>
            <person name="Iwata A."/>
            <person name="Tuteja R."/>
            <person name="Penmetsa R.V."/>
            <person name="Wu W."/>
            <person name="Upadhyaya H.D."/>
            <person name="Yang S.P."/>
            <person name="Shah T."/>
            <person name="Saxena K.B."/>
            <person name="Michael T."/>
            <person name="McCombie W.R."/>
            <person name="Yang B."/>
            <person name="Zhang G."/>
            <person name="Yang H."/>
            <person name="Wang J."/>
            <person name="Spillane C."/>
            <person name="Cook D.R."/>
            <person name="May G.D."/>
            <person name="Xu X."/>
            <person name="Jackson S.A."/>
        </authorList>
    </citation>
    <scope>NUCLEOTIDE SEQUENCE [LARGE SCALE GENOMIC DNA]</scope>
    <source>
        <strain evidence="3">cv. Asha</strain>
    </source>
</reference>
<proteinExistence type="predicted"/>